<protein>
    <submittedName>
        <fullName evidence="1">Uncharacterized protein</fullName>
    </submittedName>
</protein>
<accession>A0A520XE88</accession>
<dbReference type="EMBL" id="SHMQ01000010">
    <property type="protein sequence ID" value="RZV39483.1"/>
    <property type="molecule type" value="Genomic_DNA"/>
</dbReference>
<reference evidence="1 2" key="1">
    <citation type="submission" date="2019-01" db="EMBL/GenBank/DDBJ databases">
        <title>Insights into ecological role of a new deltaproteobacterial order Candidatus Sinidesulfobacterales (Sva0485) by metagenomics and metatranscriptomics.</title>
        <authorList>
            <person name="Tan S."/>
            <person name="Liu J."/>
            <person name="Fang Y."/>
            <person name="Hedlund B."/>
            <person name="Lian Z.-H."/>
            <person name="Huang L.-Y."/>
            <person name="Li J.-T."/>
            <person name="Huang L.-N."/>
            <person name="Li W.-J."/>
            <person name="Jiang H.-C."/>
            <person name="Dong H.-L."/>
            <person name="Shu W.-S."/>
        </authorList>
    </citation>
    <scope>NUCLEOTIDE SEQUENCE [LARGE SCALE GENOMIC DNA]</scope>
    <source>
        <strain evidence="1">AP4</strain>
    </source>
</reference>
<name>A0A520XE88_9DELT</name>
<dbReference type="AlphaFoldDB" id="A0A520XE88"/>
<proteinExistence type="predicted"/>
<organism evidence="1 2">
    <name type="scientific">Candidatus Acidulodesulfobacterium acidiphilum</name>
    <dbReference type="NCBI Taxonomy" id="2597224"/>
    <lineage>
        <taxon>Bacteria</taxon>
        <taxon>Deltaproteobacteria</taxon>
        <taxon>Candidatus Acidulodesulfobacterales</taxon>
        <taxon>Candidatus Acidulodesulfobacterium</taxon>
    </lineage>
</organism>
<sequence length="103" mass="12287">MEKIIDKNKEVLYRLKDLPVSRGTFWYCDIDKSYFPLSKILYQVLENSDLNSILKLVSMFNFDELETAYKKIKPEFYKKREIGYIALIELLEIIIDIKKDGQI</sequence>
<comment type="caution">
    <text evidence="1">The sequence shown here is derived from an EMBL/GenBank/DDBJ whole genome shotgun (WGS) entry which is preliminary data.</text>
</comment>
<gene>
    <name evidence="1" type="ORF">EVJ48_04640</name>
</gene>
<evidence type="ECO:0000313" key="1">
    <source>
        <dbReference type="EMBL" id="RZV39483.1"/>
    </source>
</evidence>
<dbReference type="Proteomes" id="UP000322454">
    <property type="component" value="Unassembled WGS sequence"/>
</dbReference>
<evidence type="ECO:0000313" key="2">
    <source>
        <dbReference type="Proteomes" id="UP000322454"/>
    </source>
</evidence>